<dbReference type="NCBIfam" id="NF041155">
    <property type="entry name" value="encap_f1"/>
    <property type="match status" value="1"/>
</dbReference>
<evidence type="ECO:0000256" key="2">
    <source>
        <dbReference type="ARBA" id="ARBA00033743"/>
    </source>
</evidence>
<dbReference type="OrthoDB" id="2922at2"/>
<gene>
    <name evidence="4" type="ORF">SAMN06275492_10951</name>
</gene>
<dbReference type="AlphaFoldDB" id="A0A1X7J897"/>
<dbReference type="InterPro" id="IPR007544">
    <property type="entry name" value="ENCAP"/>
</dbReference>
<evidence type="ECO:0000256" key="3">
    <source>
        <dbReference type="ARBA" id="ARBA00033787"/>
    </source>
</evidence>
<comment type="similarity">
    <text evidence="2">Belongs to the encapsulin family. Family 1 subfamily.</text>
</comment>
<evidence type="ECO:0000313" key="4">
    <source>
        <dbReference type="EMBL" id="SMG23620.1"/>
    </source>
</evidence>
<organism evidence="4 5">
    <name type="scientific">Dethiosulfovibrio salsuginis</name>
    <dbReference type="NCBI Taxonomy" id="561720"/>
    <lineage>
        <taxon>Bacteria</taxon>
        <taxon>Thermotogati</taxon>
        <taxon>Synergistota</taxon>
        <taxon>Synergistia</taxon>
        <taxon>Synergistales</taxon>
        <taxon>Dethiosulfovibrionaceae</taxon>
        <taxon>Dethiosulfovibrio</taxon>
    </lineage>
</organism>
<reference evidence="5" key="1">
    <citation type="submission" date="2017-04" db="EMBL/GenBank/DDBJ databases">
        <authorList>
            <person name="Varghese N."/>
            <person name="Submissions S."/>
        </authorList>
    </citation>
    <scope>NUCLEOTIDE SEQUENCE [LARGE SCALE GENOMIC DNA]</scope>
    <source>
        <strain evidence="5">USBA 82</strain>
    </source>
</reference>
<dbReference type="Pfam" id="PF04454">
    <property type="entry name" value="Linocin_M18"/>
    <property type="match status" value="1"/>
</dbReference>
<dbReference type="EMBL" id="FXBB01000009">
    <property type="protein sequence ID" value="SMG23620.1"/>
    <property type="molecule type" value="Genomic_DNA"/>
</dbReference>
<dbReference type="RefSeq" id="WP_085544272.1">
    <property type="nucleotide sequence ID" value="NZ_FXBB01000009.1"/>
</dbReference>
<dbReference type="Proteomes" id="UP000193355">
    <property type="component" value="Unassembled WGS sequence"/>
</dbReference>
<evidence type="ECO:0000256" key="1">
    <source>
        <dbReference type="ARBA" id="ARBA00033738"/>
    </source>
</evidence>
<proteinExistence type="inferred from homology"/>
<keyword evidence="5" id="KW-1185">Reference proteome</keyword>
<comment type="subcellular location">
    <subcellularLocation>
        <location evidence="1">Encapsulin nanocompartment</location>
    </subcellularLocation>
</comment>
<dbReference type="STRING" id="561720.SAMN06275492_10951"/>
<dbReference type="InterPro" id="IPR051429">
    <property type="entry name" value="Encapsulin_nc"/>
</dbReference>
<dbReference type="Gene3D" id="3.30.2400.30">
    <property type="match status" value="1"/>
</dbReference>
<dbReference type="GO" id="GO:0140737">
    <property type="term" value="C:encapsulin nanocompartment"/>
    <property type="evidence" value="ECO:0007669"/>
    <property type="project" value="UniProtKB-SubCell"/>
</dbReference>
<name>A0A1X7J897_9BACT</name>
<dbReference type="PANTHER" id="PTHR37165">
    <property type="entry name" value="PEPTIDASE U56 FAMILY"/>
    <property type="match status" value="1"/>
</dbReference>
<protein>
    <submittedName>
        <fullName evidence="4">Uncharacterized protein, linocin/CFP29 family</fullName>
    </submittedName>
</protein>
<dbReference type="Gene3D" id="3.30.2320.10">
    <property type="entry name" value="hypothetical protein PF0899 domain"/>
    <property type="match status" value="1"/>
</dbReference>
<evidence type="ECO:0000313" key="5">
    <source>
        <dbReference type="Proteomes" id="UP000193355"/>
    </source>
</evidence>
<sequence>MDLLKRSLAPITQEAWDEIDGQAINVLKGSLSARKVVDVKGPYGWDFHGWPMGRLSVSDSPFVEGTEHGIRKIQPLVEVRVPFSIDRWDLDDISRGSKTTDLSALEDAARKLALFEEKAVYTGMDSGCITGIAGAAEGESIPIPGDDEGLVQAIAQAAMVLKDRSVEGPYCLVCQKDLWKRIMTVSKGYPLKKRLEALAEQIVLSPMVDRSFLISTRGGDLELVLGQDISIGYSGTSQGKVDLFLTESFTFSVPGPEAIVTLDL</sequence>
<dbReference type="PANTHER" id="PTHR37165:SF1">
    <property type="entry name" value="TYPE 1 ENCAPSULIN SHELL PROTEIN"/>
    <property type="match status" value="1"/>
</dbReference>
<keyword evidence="3" id="KW-1284">Encapsulin nanocompartment</keyword>
<dbReference type="PIRSF" id="PIRSF019254">
    <property type="entry name" value="CFP29"/>
    <property type="match status" value="1"/>
</dbReference>
<accession>A0A1X7J897</accession>